<dbReference type="EMBL" id="CATOUU010000613">
    <property type="protein sequence ID" value="CAI9935406.1"/>
    <property type="molecule type" value="Genomic_DNA"/>
</dbReference>
<comment type="caution">
    <text evidence="1">The sequence shown here is derived from an EMBL/GenBank/DDBJ whole genome shotgun (WGS) entry which is preliminary data.</text>
</comment>
<organism evidence="1">
    <name type="scientific">Hexamita inflata</name>
    <dbReference type="NCBI Taxonomy" id="28002"/>
    <lineage>
        <taxon>Eukaryota</taxon>
        <taxon>Metamonada</taxon>
        <taxon>Diplomonadida</taxon>
        <taxon>Hexamitidae</taxon>
        <taxon>Hexamitinae</taxon>
        <taxon>Hexamita</taxon>
    </lineage>
</organism>
<sequence length="108" mass="12708">MTPETLLMRVMFPAAITQLRLTKRVFMLAELEDCQITFKAELTVIWLPDFEIIFMFEMVMVVPLERRDPLWKLLVPTWTFIFQNVVCPPNSGEIVEEYTLSETSMKAF</sequence>
<name>A0AA86PCP9_9EUKA</name>
<reference evidence="1" key="1">
    <citation type="submission" date="2023-06" db="EMBL/GenBank/DDBJ databases">
        <authorList>
            <person name="Kurt Z."/>
        </authorList>
    </citation>
    <scope>NUCLEOTIDE SEQUENCE</scope>
</reference>
<reference evidence="2 3" key="2">
    <citation type="submission" date="2024-07" db="EMBL/GenBank/DDBJ databases">
        <authorList>
            <person name="Akdeniz Z."/>
        </authorList>
    </citation>
    <scope>NUCLEOTIDE SEQUENCE [LARGE SCALE GENOMIC DNA]</scope>
</reference>
<dbReference type="EMBL" id="CAXDID020000382">
    <property type="protein sequence ID" value="CAL6084818.1"/>
    <property type="molecule type" value="Genomic_DNA"/>
</dbReference>
<proteinExistence type="predicted"/>
<accession>A0AA86PCP9</accession>
<keyword evidence="3" id="KW-1185">Reference proteome</keyword>
<gene>
    <name evidence="1" type="ORF">HINF_LOCUS23051</name>
    <name evidence="2" type="ORF">HINF_LOCUS62385</name>
</gene>
<protein>
    <submittedName>
        <fullName evidence="2">Hypothetical_protein</fullName>
    </submittedName>
</protein>
<evidence type="ECO:0000313" key="2">
    <source>
        <dbReference type="EMBL" id="CAL6084818.1"/>
    </source>
</evidence>
<evidence type="ECO:0000313" key="3">
    <source>
        <dbReference type="Proteomes" id="UP001642409"/>
    </source>
</evidence>
<dbReference type="Proteomes" id="UP001642409">
    <property type="component" value="Unassembled WGS sequence"/>
</dbReference>
<dbReference type="AlphaFoldDB" id="A0AA86PCP9"/>
<evidence type="ECO:0000313" key="1">
    <source>
        <dbReference type="EMBL" id="CAI9935406.1"/>
    </source>
</evidence>